<sequence length="75" mass="8932">MPQTDIQSELPVTGNLRLQRKSVLRSVMVMRERFFGLMEKEGVRFKDLRELTDRIQRMSLSWQPRSLRGKFPPLL</sequence>
<reference evidence="2" key="1">
    <citation type="submission" date="2013-09" db="EMBL/GenBank/DDBJ databases">
        <title>Corchorus olitorius genome sequencing.</title>
        <authorList>
            <person name="Alam M."/>
            <person name="Haque M.S."/>
            <person name="Islam M.S."/>
            <person name="Emdad E.M."/>
            <person name="Islam M.M."/>
            <person name="Ahmed B."/>
            <person name="Halim A."/>
            <person name="Hossen Q.M.M."/>
            <person name="Hossain M.Z."/>
            <person name="Ahmed R."/>
            <person name="Khan M.M."/>
            <person name="Islam R."/>
            <person name="Rashid M.M."/>
            <person name="Khan S.A."/>
            <person name="Rahman M.S."/>
            <person name="Alam M."/>
            <person name="Yahiya A.S."/>
            <person name="Khan M.S."/>
            <person name="Azam M.S."/>
            <person name="Haque T."/>
            <person name="Lashkar M.Z.H."/>
            <person name="Akhand A.I."/>
            <person name="Morshed G."/>
            <person name="Roy S."/>
            <person name="Uddin K.S."/>
            <person name="Rabeya T."/>
            <person name="Hossain A.S."/>
            <person name="Chowdhury A."/>
            <person name="Snigdha A.R."/>
            <person name="Mortoza M.S."/>
            <person name="Matin S.A."/>
            <person name="Hoque S.M.E."/>
            <person name="Islam M.K."/>
            <person name="Roy D.K."/>
            <person name="Haider R."/>
            <person name="Moosa M.M."/>
            <person name="Elias S.M."/>
            <person name="Hasan A.M."/>
            <person name="Jahan S."/>
            <person name="Shafiuddin M."/>
            <person name="Mahmood N."/>
            <person name="Shommy N.S."/>
        </authorList>
    </citation>
    <scope>NUCLEOTIDE SEQUENCE [LARGE SCALE GENOMIC DNA]</scope>
    <source>
        <strain evidence="2">cv. O-4</strain>
    </source>
</reference>
<dbReference type="Proteomes" id="UP000187203">
    <property type="component" value="Unassembled WGS sequence"/>
</dbReference>
<accession>A0A1R3GPD5</accession>
<evidence type="ECO:0000313" key="2">
    <source>
        <dbReference type="Proteomes" id="UP000187203"/>
    </source>
</evidence>
<dbReference type="AlphaFoldDB" id="A0A1R3GPD5"/>
<keyword evidence="2" id="KW-1185">Reference proteome</keyword>
<name>A0A1R3GPD5_9ROSI</name>
<protein>
    <submittedName>
        <fullName evidence="1">Aluminum-activated malate transporter 14-like protein</fullName>
    </submittedName>
</protein>
<gene>
    <name evidence="1" type="ORF">COLO4_33975</name>
</gene>
<dbReference type="EMBL" id="AWUE01022009">
    <property type="protein sequence ID" value="OMO59978.1"/>
    <property type="molecule type" value="Genomic_DNA"/>
</dbReference>
<evidence type="ECO:0000313" key="1">
    <source>
        <dbReference type="EMBL" id="OMO59978.1"/>
    </source>
</evidence>
<comment type="caution">
    <text evidence="1">The sequence shown here is derived from an EMBL/GenBank/DDBJ whole genome shotgun (WGS) entry which is preliminary data.</text>
</comment>
<proteinExistence type="predicted"/>
<organism evidence="1 2">
    <name type="scientific">Corchorus olitorius</name>
    <dbReference type="NCBI Taxonomy" id="93759"/>
    <lineage>
        <taxon>Eukaryota</taxon>
        <taxon>Viridiplantae</taxon>
        <taxon>Streptophyta</taxon>
        <taxon>Embryophyta</taxon>
        <taxon>Tracheophyta</taxon>
        <taxon>Spermatophyta</taxon>
        <taxon>Magnoliopsida</taxon>
        <taxon>eudicotyledons</taxon>
        <taxon>Gunneridae</taxon>
        <taxon>Pentapetalae</taxon>
        <taxon>rosids</taxon>
        <taxon>malvids</taxon>
        <taxon>Malvales</taxon>
        <taxon>Malvaceae</taxon>
        <taxon>Grewioideae</taxon>
        <taxon>Apeibeae</taxon>
        <taxon>Corchorus</taxon>
    </lineage>
</organism>